<name>A0A5Y7F0E4_CAMCO</name>
<gene>
    <name evidence="1" type="ORF">FKJ15_01135</name>
</gene>
<evidence type="ECO:0008006" key="2">
    <source>
        <dbReference type="Google" id="ProtNLM"/>
    </source>
</evidence>
<evidence type="ECO:0000313" key="1">
    <source>
        <dbReference type="EMBL" id="ECL0382816.1"/>
    </source>
</evidence>
<protein>
    <recommendedName>
        <fullName evidence="2">Integral membrane protein</fullName>
    </recommendedName>
</protein>
<comment type="caution">
    <text evidence="1">The sequence shown here is derived from an EMBL/GenBank/DDBJ whole genome shotgun (WGS) entry which is preliminary data.</text>
</comment>
<proteinExistence type="predicted"/>
<dbReference type="AlphaFoldDB" id="A0A5Y7F0E4"/>
<dbReference type="RefSeq" id="WP_395941155.1">
    <property type="nucleotide sequence ID" value="NZ_CP172396.1"/>
</dbReference>
<accession>A0A5Y7F0E4</accession>
<sequence length="91" mass="9914">MLELIFNTGRNIGLGIFVNGAFALQFSDVPQSQATYAIAEGILIMFLSGLAKLNLKGVKMEIILGIGAVTLVIVSIALVYTFYKEKHKTQH</sequence>
<dbReference type="EMBL" id="AAJEPP010000001">
    <property type="protein sequence ID" value="ECL0382816.1"/>
    <property type="molecule type" value="Genomic_DNA"/>
</dbReference>
<organism evidence="1">
    <name type="scientific">Campylobacter coli</name>
    <dbReference type="NCBI Taxonomy" id="195"/>
    <lineage>
        <taxon>Bacteria</taxon>
        <taxon>Pseudomonadati</taxon>
        <taxon>Campylobacterota</taxon>
        <taxon>Epsilonproteobacteria</taxon>
        <taxon>Campylobacterales</taxon>
        <taxon>Campylobacteraceae</taxon>
        <taxon>Campylobacter</taxon>
    </lineage>
</organism>
<reference evidence="1" key="1">
    <citation type="submission" date="2019-06" db="EMBL/GenBank/DDBJ databases">
        <authorList>
            <consortium name="NARMS: The National Antimicrobial Resistance Monitoring System"/>
        </authorList>
    </citation>
    <scope>NUCLEOTIDE SEQUENCE</scope>
    <source>
        <strain evidence="1">FSIS11921988</strain>
    </source>
</reference>